<proteinExistence type="predicted"/>
<dbReference type="EMBL" id="JAGPXF010000002">
    <property type="protein sequence ID" value="KAH7256565.1"/>
    <property type="molecule type" value="Genomic_DNA"/>
</dbReference>
<dbReference type="Proteomes" id="UP000813427">
    <property type="component" value="Unassembled WGS sequence"/>
</dbReference>
<accession>A0A8K0WFP5</accession>
<evidence type="ECO:0000313" key="2">
    <source>
        <dbReference type="EMBL" id="KAH7256565.1"/>
    </source>
</evidence>
<evidence type="ECO:0000313" key="3">
    <source>
        <dbReference type="Proteomes" id="UP000813427"/>
    </source>
</evidence>
<organism evidence="2 3">
    <name type="scientific">Fusarium tricinctum</name>
    <dbReference type="NCBI Taxonomy" id="61284"/>
    <lineage>
        <taxon>Eukaryota</taxon>
        <taxon>Fungi</taxon>
        <taxon>Dikarya</taxon>
        <taxon>Ascomycota</taxon>
        <taxon>Pezizomycotina</taxon>
        <taxon>Sordariomycetes</taxon>
        <taxon>Hypocreomycetidae</taxon>
        <taxon>Hypocreales</taxon>
        <taxon>Nectriaceae</taxon>
        <taxon>Fusarium</taxon>
        <taxon>Fusarium tricinctum species complex</taxon>
    </lineage>
</organism>
<name>A0A8K0WFP5_9HYPO</name>
<evidence type="ECO:0008006" key="4">
    <source>
        <dbReference type="Google" id="ProtNLM"/>
    </source>
</evidence>
<protein>
    <recommendedName>
        <fullName evidence="4">Secreted protein</fullName>
    </recommendedName>
</protein>
<keyword evidence="3" id="KW-1185">Reference proteome</keyword>
<sequence length="72" mass="8582">MRFSRTWTVLCWAALYTRRCVRVNEMGGTFYFMYDRYSGTTRNELLFVLKYSFSTCVDNDRLVPYGDCCAIF</sequence>
<dbReference type="AlphaFoldDB" id="A0A8K0WFP5"/>
<feature type="chain" id="PRO_5035467426" description="Secreted protein" evidence="1">
    <location>
        <begin position="23"/>
        <end position="72"/>
    </location>
</feature>
<reference evidence="2" key="1">
    <citation type="journal article" date="2021" name="Nat. Commun.">
        <title>Genetic determinants of endophytism in the Arabidopsis root mycobiome.</title>
        <authorList>
            <person name="Mesny F."/>
            <person name="Miyauchi S."/>
            <person name="Thiergart T."/>
            <person name="Pickel B."/>
            <person name="Atanasova L."/>
            <person name="Karlsson M."/>
            <person name="Huettel B."/>
            <person name="Barry K.W."/>
            <person name="Haridas S."/>
            <person name="Chen C."/>
            <person name="Bauer D."/>
            <person name="Andreopoulos W."/>
            <person name="Pangilinan J."/>
            <person name="LaButti K."/>
            <person name="Riley R."/>
            <person name="Lipzen A."/>
            <person name="Clum A."/>
            <person name="Drula E."/>
            <person name="Henrissat B."/>
            <person name="Kohler A."/>
            <person name="Grigoriev I.V."/>
            <person name="Martin F.M."/>
            <person name="Hacquard S."/>
        </authorList>
    </citation>
    <scope>NUCLEOTIDE SEQUENCE</scope>
    <source>
        <strain evidence="2">MPI-SDFR-AT-0068</strain>
    </source>
</reference>
<keyword evidence="1" id="KW-0732">Signal</keyword>
<comment type="caution">
    <text evidence="2">The sequence shown here is derived from an EMBL/GenBank/DDBJ whole genome shotgun (WGS) entry which is preliminary data.</text>
</comment>
<evidence type="ECO:0000256" key="1">
    <source>
        <dbReference type="SAM" id="SignalP"/>
    </source>
</evidence>
<gene>
    <name evidence="2" type="ORF">BKA59DRAFT_77890</name>
</gene>
<feature type="signal peptide" evidence="1">
    <location>
        <begin position="1"/>
        <end position="22"/>
    </location>
</feature>